<feature type="signal peptide" evidence="1">
    <location>
        <begin position="1"/>
        <end position="32"/>
    </location>
</feature>
<protein>
    <submittedName>
        <fullName evidence="2">Uncharacterized protein</fullName>
    </submittedName>
</protein>
<accession>A0A846X9D8</accession>
<name>A0A846X9D8_9ACTN</name>
<keyword evidence="3" id="KW-1185">Reference proteome</keyword>
<evidence type="ECO:0000256" key="1">
    <source>
        <dbReference type="SAM" id="SignalP"/>
    </source>
</evidence>
<evidence type="ECO:0000313" key="3">
    <source>
        <dbReference type="Proteomes" id="UP000582646"/>
    </source>
</evidence>
<proteinExistence type="predicted"/>
<dbReference type="AlphaFoldDB" id="A0A846X9D8"/>
<feature type="chain" id="PRO_5032771276" evidence="1">
    <location>
        <begin position="33"/>
        <end position="121"/>
    </location>
</feature>
<organism evidence="2 3">
    <name type="scientific">Tsukamurella spumae</name>
    <dbReference type="NCBI Taxonomy" id="44753"/>
    <lineage>
        <taxon>Bacteria</taxon>
        <taxon>Bacillati</taxon>
        <taxon>Actinomycetota</taxon>
        <taxon>Actinomycetes</taxon>
        <taxon>Mycobacteriales</taxon>
        <taxon>Tsukamurellaceae</taxon>
        <taxon>Tsukamurella</taxon>
    </lineage>
</organism>
<dbReference type="Proteomes" id="UP000582646">
    <property type="component" value="Unassembled WGS sequence"/>
</dbReference>
<gene>
    <name evidence="2" type="ORF">HF999_21210</name>
</gene>
<keyword evidence="1" id="KW-0732">Signal</keyword>
<comment type="caution">
    <text evidence="2">The sequence shown here is derived from an EMBL/GenBank/DDBJ whole genome shotgun (WGS) entry which is preliminary data.</text>
</comment>
<dbReference type="EMBL" id="JAAXOQ010000047">
    <property type="protein sequence ID" value="NKY20879.1"/>
    <property type="molecule type" value="Genomic_DNA"/>
</dbReference>
<dbReference type="RefSeq" id="WP_168547784.1">
    <property type="nucleotide sequence ID" value="NZ_BAAAKS010000023.1"/>
</dbReference>
<reference evidence="2 3" key="1">
    <citation type="submission" date="2020-04" db="EMBL/GenBank/DDBJ databases">
        <title>MicrobeNet Type strains.</title>
        <authorList>
            <person name="Nicholson A.C."/>
        </authorList>
    </citation>
    <scope>NUCLEOTIDE SEQUENCE [LARGE SCALE GENOMIC DNA]</scope>
    <source>
        <strain evidence="2 3">DSM 44113</strain>
    </source>
</reference>
<sequence>MNTNIIRTAAVALAGAATIAGLGALGTGTAAAAPVALPSGCYDIWGPGIPVPNGLGMGHPVVGQAHVDGTTIAAFGQRGRIDGTTITIAGLHGTLGPADAWHHRTVAGIPGIDALSEGCTA</sequence>
<evidence type="ECO:0000313" key="2">
    <source>
        <dbReference type="EMBL" id="NKY20879.1"/>
    </source>
</evidence>